<reference evidence="5 6" key="1">
    <citation type="submission" date="2018-06" db="EMBL/GenBank/DDBJ databases">
        <authorList>
            <consortium name="Pathogen Informatics"/>
            <person name="Doyle S."/>
        </authorList>
    </citation>
    <scope>NUCLEOTIDE SEQUENCE [LARGE SCALE GENOMIC DNA]</scope>
    <source>
        <strain evidence="5 6">NCTC13160</strain>
    </source>
</reference>
<proteinExistence type="predicted"/>
<dbReference type="RefSeq" id="WP_038620840.1">
    <property type="nucleotide sequence ID" value="NZ_CP009553.3"/>
</dbReference>
<gene>
    <name evidence="4" type="ORF">NCTC13160_04869</name>
    <name evidence="5" type="ORF">NCTC13160_04911</name>
</gene>
<evidence type="ECO:0000256" key="1">
    <source>
        <dbReference type="ARBA" id="ARBA00022612"/>
    </source>
</evidence>
<feature type="compositionally biased region" description="Basic and acidic residues" evidence="2">
    <location>
        <begin position="387"/>
        <end position="399"/>
    </location>
</feature>
<feature type="compositionally biased region" description="Polar residues" evidence="2">
    <location>
        <begin position="311"/>
        <end position="323"/>
    </location>
</feature>
<evidence type="ECO:0000256" key="2">
    <source>
        <dbReference type="SAM" id="MobiDB-lite"/>
    </source>
</evidence>
<dbReference type="EMBL" id="UGSG01000001">
    <property type="protein sequence ID" value="SUA81995.1"/>
    <property type="molecule type" value="Genomic_DNA"/>
</dbReference>
<organism evidence="5 6">
    <name type="scientific">Pandoraea pnomenusa</name>
    <dbReference type="NCBI Taxonomy" id="93220"/>
    <lineage>
        <taxon>Bacteria</taxon>
        <taxon>Pseudomonadati</taxon>
        <taxon>Pseudomonadota</taxon>
        <taxon>Betaproteobacteria</taxon>
        <taxon>Burkholderiales</taxon>
        <taxon>Burkholderiaceae</taxon>
        <taxon>Pandoraea</taxon>
    </lineage>
</organism>
<keyword evidence="1" id="KW-1188">Viral release from host cell</keyword>
<dbReference type="InterPro" id="IPR027417">
    <property type="entry name" value="P-loop_NTPase"/>
</dbReference>
<evidence type="ECO:0000313" key="5">
    <source>
        <dbReference type="EMBL" id="SUD65813.1"/>
    </source>
</evidence>
<dbReference type="Gene3D" id="3.40.50.300">
    <property type="entry name" value="P-loop containing nucleotide triphosphate hydrolases"/>
    <property type="match status" value="1"/>
</dbReference>
<dbReference type="Pfam" id="PF03237">
    <property type="entry name" value="Terminase_6N"/>
    <property type="match status" value="1"/>
</dbReference>
<evidence type="ECO:0000259" key="3">
    <source>
        <dbReference type="Pfam" id="PF17289"/>
    </source>
</evidence>
<accession>A0A379KD65</accession>
<protein>
    <submittedName>
        <fullName evidence="5">Uncharacterized conserved protein</fullName>
    </submittedName>
</protein>
<dbReference type="Gene3D" id="3.30.420.280">
    <property type="match status" value="1"/>
</dbReference>
<dbReference type="Proteomes" id="UP000254573">
    <property type="component" value="Unassembled WGS sequence"/>
</dbReference>
<dbReference type="Pfam" id="PF17289">
    <property type="entry name" value="Terminase_6C"/>
    <property type="match status" value="1"/>
</dbReference>
<feature type="domain" description="Terminase large subunit gp17-like C-terminal" evidence="3">
    <location>
        <begin position="251"/>
        <end position="404"/>
    </location>
</feature>
<feature type="region of interest" description="Disordered" evidence="2">
    <location>
        <begin position="302"/>
        <end position="323"/>
    </location>
</feature>
<evidence type="ECO:0000313" key="4">
    <source>
        <dbReference type="EMBL" id="SUA81995.1"/>
    </source>
</evidence>
<name>A0A379KD65_9BURK</name>
<dbReference type="KEGG" id="ppnm:LV28_24715"/>
<sequence length="424" mass="47675">MRELRMTMTEPQAEFFQLADKYPAFVGGFGTGKTEALAMCATRDALESSRALIALYEPTYDLVRLILAPRMEEKLTDLGIRYRYHKTDNIIYTANGGCGDFVLRTLDNPARIVGYESYRAHVDEIDTLRKDQATLAWRKIIARNRQKPRGMLDPFNRVSVYTTPEGFNFVYETWAKNPKPGYRMVQAATRTNPFLPDDYIDSLRASYPPQLIDAYLEGRFVNLNSGAVYPEFSRELNHAPTTVIDGEPLLVGMDFNVNKMAAIVYVLRDGWPHAADELTAVRDTPEMARLLRERYPKQVEGRRLGVYPDASGQNTSSKSASESDLSILRQAGLTVNVRSTNPAVKDRVNAVNALILNDKGERRLRVNTDACPVLTAALEQQTYDKNGQPDKTGDHDHPNDAAGYPIVFRWPIVKRDAAVQSFAA</sequence>
<dbReference type="InterPro" id="IPR035421">
    <property type="entry name" value="Terminase_6C"/>
</dbReference>
<dbReference type="AlphaFoldDB" id="A0A379KD65"/>
<evidence type="ECO:0000313" key="6">
    <source>
        <dbReference type="Proteomes" id="UP000254573"/>
    </source>
</evidence>
<dbReference type="EMBL" id="UGSG01000002">
    <property type="protein sequence ID" value="SUD65813.1"/>
    <property type="molecule type" value="Genomic_DNA"/>
</dbReference>
<feature type="region of interest" description="Disordered" evidence="2">
    <location>
        <begin position="380"/>
        <end position="400"/>
    </location>
</feature>